<organism evidence="2 3">
    <name type="scientific">Solea senegalensis</name>
    <name type="common">Senegalese sole</name>
    <dbReference type="NCBI Taxonomy" id="28829"/>
    <lineage>
        <taxon>Eukaryota</taxon>
        <taxon>Metazoa</taxon>
        <taxon>Chordata</taxon>
        <taxon>Craniata</taxon>
        <taxon>Vertebrata</taxon>
        <taxon>Euteleostomi</taxon>
        <taxon>Actinopterygii</taxon>
        <taxon>Neopterygii</taxon>
        <taxon>Teleostei</taxon>
        <taxon>Neoteleostei</taxon>
        <taxon>Acanthomorphata</taxon>
        <taxon>Carangaria</taxon>
        <taxon>Pleuronectiformes</taxon>
        <taxon>Pleuronectoidei</taxon>
        <taxon>Soleidae</taxon>
        <taxon>Solea</taxon>
    </lineage>
</organism>
<dbReference type="Proteomes" id="UP000693946">
    <property type="component" value="Linkage Group LG12"/>
</dbReference>
<keyword evidence="1" id="KW-1133">Transmembrane helix</keyword>
<keyword evidence="1" id="KW-0472">Membrane</keyword>
<evidence type="ECO:0000313" key="2">
    <source>
        <dbReference type="EMBL" id="KAG7518475.1"/>
    </source>
</evidence>
<gene>
    <name evidence="2" type="ORF">JOB18_035258</name>
</gene>
<comment type="caution">
    <text evidence="2">The sequence shown here is derived from an EMBL/GenBank/DDBJ whole genome shotgun (WGS) entry which is preliminary data.</text>
</comment>
<proteinExistence type="predicted"/>
<reference evidence="2 3" key="1">
    <citation type="journal article" date="2021" name="Sci. Rep.">
        <title>Chromosome anchoring in Senegalese sole (Solea senegalensis) reveals sex-associated markers and genome rearrangements in flatfish.</title>
        <authorList>
            <person name="Guerrero-Cozar I."/>
            <person name="Gomez-Garrido J."/>
            <person name="Berbel C."/>
            <person name="Martinez-Blanch J.F."/>
            <person name="Alioto T."/>
            <person name="Claros M.G."/>
            <person name="Gagnaire P.A."/>
            <person name="Manchado M."/>
        </authorList>
    </citation>
    <scope>NUCLEOTIDE SEQUENCE [LARGE SCALE GENOMIC DNA]</scope>
    <source>
        <strain evidence="2">Sse05_10M</strain>
    </source>
</reference>
<keyword evidence="1" id="KW-0812">Transmembrane</keyword>
<sequence>MAAALVQRHVPLNETFSCSLHRSRDSGVWRYLAAELKAACTLASSISSQIKSDPLQSQQTREPNLRPNKRKEEMFIAKYCGHVGSRHVTSVPPRCLLASGYIRSSCHLIDCVLFIIILSSSFVAGDILLMQIML</sequence>
<accession>A0AAV6SND2</accession>
<name>A0AAV6SND2_SOLSE</name>
<keyword evidence="3" id="KW-1185">Reference proteome</keyword>
<dbReference type="AlphaFoldDB" id="A0AAV6SND2"/>
<protein>
    <submittedName>
        <fullName evidence="2">Uncharacterized protein</fullName>
    </submittedName>
</protein>
<dbReference type="EMBL" id="JAGKHQ010000004">
    <property type="protein sequence ID" value="KAG7518475.1"/>
    <property type="molecule type" value="Genomic_DNA"/>
</dbReference>
<evidence type="ECO:0000313" key="3">
    <source>
        <dbReference type="Proteomes" id="UP000693946"/>
    </source>
</evidence>
<evidence type="ECO:0000256" key="1">
    <source>
        <dbReference type="SAM" id="Phobius"/>
    </source>
</evidence>
<feature type="transmembrane region" description="Helical" evidence="1">
    <location>
        <begin position="111"/>
        <end position="133"/>
    </location>
</feature>